<name>A0A5M6CUE9_9BACT</name>
<feature type="transmembrane region" description="Helical" evidence="1">
    <location>
        <begin position="61"/>
        <end position="78"/>
    </location>
</feature>
<evidence type="ECO:0000313" key="2">
    <source>
        <dbReference type="EMBL" id="KAA5538566.1"/>
    </source>
</evidence>
<keyword evidence="1" id="KW-1133">Transmembrane helix</keyword>
<proteinExistence type="predicted"/>
<feature type="transmembrane region" description="Helical" evidence="1">
    <location>
        <begin position="189"/>
        <end position="206"/>
    </location>
</feature>
<keyword evidence="1" id="KW-0812">Transmembrane</keyword>
<feature type="transmembrane region" description="Helical" evidence="1">
    <location>
        <begin position="121"/>
        <end position="141"/>
    </location>
</feature>
<dbReference type="EMBL" id="VWSF01000048">
    <property type="protein sequence ID" value="KAA5538566.1"/>
    <property type="molecule type" value="Genomic_DNA"/>
</dbReference>
<protein>
    <submittedName>
        <fullName evidence="2">Uncharacterized protein</fullName>
    </submittedName>
</protein>
<comment type="caution">
    <text evidence="2">The sequence shown here is derived from an EMBL/GenBank/DDBJ whole genome shotgun (WGS) entry which is preliminary data.</text>
</comment>
<dbReference type="Proteomes" id="UP000323426">
    <property type="component" value="Unassembled WGS sequence"/>
</dbReference>
<dbReference type="AlphaFoldDB" id="A0A5M6CUE9"/>
<keyword evidence="3" id="KW-1185">Reference proteome</keyword>
<evidence type="ECO:0000313" key="3">
    <source>
        <dbReference type="Proteomes" id="UP000323426"/>
    </source>
</evidence>
<feature type="transmembrane region" description="Helical" evidence="1">
    <location>
        <begin position="153"/>
        <end position="177"/>
    </location>
</feature>
<feature type="transmembrane region" description="Helical" evidence="1">
    <location>
        <begin position="35"/>
        <end position="55"/>
    </location>
</feature>
<accession>A0A5M6CUE9</accession>
<sequence length="219" mass="25664">MWIEISKYLDVVPPFLLILFALANPQISVRRDYIFWYLVVQTLLNTISMIIYQVFDGSNLIIYNTNCVIVFLILSGYFANLLQFKDTKKVIIGVAVLFLVVLIFNALKFEHIVDQFNSNMYGLAAFIVVVYCFLYYLQNLLNPTKDIVKTVDFWYVTGLLTYYASSFFIFITFNYLMQSNSQYNTGIKILWPIHNVLFLVMCGYLFKGMLCKRSQMKYL</sequence>
<keyword evidence="1" id="KW-0472">Membrane</keyword>
<evidence type="ECO:0000256" key="1">
    <source>
        <dbReference type="SAM" id="Phobius"/>
    </source>
</evidence>
<gene>
    <name evidence="2" type="ORF">F0145_25960</name>
</gene>
<dbReference type="RefSeq" id="WP_150093604.1">
    <property type="nucleotide sequence ID" value="NZ_VWSF01000048.1"/>
</dbReference>
<reference evidence="2 3" key="1">
    <citation type="submission" date="2019-09" db="EMBL/GenBank/DDBJ databases">
        <title>Genome sequence and assembly of Adhaeribacter sp.</title>
        <authorList>
            <person name="Chhetri G."/>
        </authorList>
    </citation>
    <scope>NUCLEOTIDE SEQUENCE [LARGE SCALE GENOMIC DNA]</scope>
    <source>
        <strain evidence="2 3">DK36</strain>
    </source>
</reference>
<organism evidence="2 3">
    <name type="scientific">Adhaeribacter rhizoryzae</name>
    <dbReference type="NCBI Taxonomy" id="2607907"/>
    <lineage>
        <taxon>Bacteria</taxon>
        <taxon>Pseudomonadati</taxon>
        <taxon>Bacteroidota</taxon>
        <taxon>Cytophagia</taxon>
        <taxon>Cytophagales</taxon>
        <taxon>Hymenobacteraceae</taxon>
        <taxon>Adhaeribacter</taxon>
    </lineage>
</organism>
<feature type="transmembrane region" description="Helical" evidence="1">
    <location>
        <begin position="90"/>
        <end position="109"/>
    </location>
</feature>